<organism evidence="2 3">
    <name type="scientific">Devosia ureilytica</name>
    <dbReference type="NCBI Taxonomy" id="2952754"/>
    <lineage>
        <taxon>Bacteria</taxon>
        <taxon>Pseudomonadati</taxon>
        <taxon>Pseudomonadota</taxon>
        <taxon>Alphaproteobacteria</taxon>
        <taxon>Hyphomicrobiales</taxon>
        <taxon>Devosiaceae</taxon>
        <taxon>Devosia</taxon>
    </lineage>
</organism>
<keyword evidence="3" id="KW-1185">Reference proteome</keyword>
<dbReference type="Proteomes" id="UP001060275">
    <property type="component" value="Unassembled WGS sequence"/>
</dbReference>
<name>A0A9Q4AM95_9HYPH</name>
<dbReference type="GO" id="GO:0016740">
    <property type="term" value="F:transferase activity"/>
    <property type="evidence" value="ECO:0007669"/>
    <property type="project" value="UniProtKB-KW"/>
</dbReference>
<accession>A0A9Q4AM95</accession>
<keyword evidence="2" id="KW-0808">Transferase</keyword>
<dbReference type="EMBL" id="JAMWDU010000001">
    <property type="protein sequence ID" value="MCP8886203.1"/>
    <property type="molecule type" value="Genomic_DNA"/>
</dbReference>
<evidence type="ECO:0000313" key="2">
    <source>
        <dbReference type="EMBL" id="MCP8886203.1"/>
    </source>
</evidence>
<dbReference type="PANTHER" id="PTHR36836">
    <property type="entry name" value="COLANIC ACID BIOSYNTHESIS PROTEIN WCAK"/>
    <property type="match status" value="1"/>
</dbReference>
<dbReference type="RefSeq" id="WP_254672619.1">
    <property type="nucleotide sequence ID" value="NZ_JAMWDU010000001.1"/>
</dbReference>
<feature type="domain" description="Polysaccharide pyruvyl transferase" evidence="1">
    <location>
        <begin position="67"/>
        <end position="365"/>
    </location>
</feature>
<gene>
    <name evidence="2" type="ORF">NF348_03725</name>
</gene>
<dbReference type="Pfam" id="PF04230">
    <property type="entry name" value="PS_pyruv_trans"/>
    <property type="match status" value="1"/>
</dbReference>
<protein>
    <submittedName>
        <fullName evidence="2">Polysaccharide pyruvyl transferase family protein</fullName>
    </submittedName>
</protein>
<dbReference type="InterPro" id="IPR007345">
    <property type="entry name" value="Polysacch_pyruvyl_Trfase"/>
</dbReference>
<evidence type="ECO:0000313" key="3">
    <source>
        <dbReference type="Proteomes" id="UP001060275"/>
    </source>
</evidence>
<dbReference type="PANTHER" id="PTHR36836:SF1">
    <property type="entry name" value="COLANIC ACID BIOSYNTHESIS PROTEIN WCAK"/>
    <property type="match status" value="1"/>
</dbReference>
<sequence>MKRLLKAILPAALTEFARSARASARRKQFLKEWTSARKACVRREPSTPSQYLLIFPSDPWTISGALGDDAMISAAVQHFAERSASVSTSMFCRPGLAEGVVKSCGFHPVIIPERDSFVGSLQRILSETRADELILLGADIMDGYYDPAGVADMLVTADVAARCGVRTSFLGFSFNEYPVPELAAFYNRVSPEVRFNLRDEISLQRFQQFTSAKANLVADAAFMLRPGLVDVQVKAWIDKQRAQGRVIIGFNVHPMLIKDASVEQMDQIIRRCVEAIQGASRGRDVAFLLLPHDYRNALGDAACLRPIHESLSHDAGVHVYYLEGKHRAADIKALAGQVDGMITGRMHLAIAALGMSVPTLCLTYQDKFGGLIRHFGLPGDLLLSPSVFDDDEALETAVVHFVDKLPMLRQLVAAHKAEVMRLASGNFDLGVHETA</sequence>
<dbReference type="AlphaFoldDB" id="A0A9Q4AM95"/>
<proteinExistence type="predicted"/>
<reference evidence="2" key="1">
    <citation type="submission" date="2022-06" db="EMBL/GenBank/DDBJ databases">
        <title>Devosia sp. XJ19-45 genome assembly.</title>
        <authorList>
            <person name="Li B."/>
            <person name="Cai M."/>
            <person name="Nie G."/>
            <person name="Li W."/>
        </authorList>
    </citation>
    <scope>NUCLEOTIDE SEQUENCE</scope>
    <source>
        <strain evidence="2">XJ19-45</strain>
    </source>
</reference>
<evidence type="ECO:0000259" key="1">
    <source>
        <dbReference type="Pfam" id="PF04230"/>
    </source>
</evidence>
<comment type="caution">
    <text evidence="2">The sequence shown here is derived from an EMBL/GenBank/DDBJ whole genome shotgun (WGS) entry which is preliminary data.</text>
</comment>